<protein>
    <submittedName>
        <fullName evidence="1">Uncharacterized protein</fullName>
    </submittedName>
</protein>
<keyword evidence="2" id="KW-1185">Reference proteome</keyword>
<dbReference type="AlphaFoldDB" id="A0AAD4NYK5"/>
<proteinExistence type="predicted"/>
<accession>A0AAD4NYK5</accession>
<name>A0AAD4NYK5_PERFH</name>
<dbReference type="EMBL" id="SDAM02007045">
    <property type="protein sequence ID" value="KAH6819776.1"/>
    <property type="molecule type" value="Genomic_DNA"/>
</dbReference>
<sequence length="76" mass="8073">MSGIVDMWTTELAKLKNKEAVLSSGSAPPPVAHADQKSSGSLWWPTGLAQALRVEKLPALHCSETSLSMLLDIISA</sequence>
<reference evidence="1 2" key="1">
    <citation type="journal article" date="2021" name="Nat. Commun.">
        <title>Incipient diploidization of the medicinal plant Perilla within 10,000 years.</title>
        <authorList>
            <person name="Zhang Y."/>
            <person name="Shen Q."/>
            <person name="Leng L."/>
            <person name="Zhang D."/>
            <person name="Chen S."/>
            <person name="Shi Y."/>
            <person name="Ning Z."/>
            <person name="Chen S."/>
        </authorList>
    </citation>
    <scope>NUCLEOTIDE SEQUENCE [LARGE SCALE GENOMIC DNA]</scope>
    <source>
        <strain evidence="2">cv. PC099</strain>
    </source>
</reference>
<comment type="caution">
    <text evidence="1">The sequence shown here is derived from an EMBL/GenBank/DDBJ whole genome shotgun (WGS) entry which is preliminary data.</text>
</comment>
<dbReference type="PANTHER" id="PTHR38222:SF1">
    <property type="entry name" value="TFIIS N-TERMINAL DOMAIN-CONTAINING PROTEIN"/>
    <property type="match status" value="1"/>
</dbReference>
<evidence type="ECO:0000313" key="2">
    <source>
        <dbReference type="Proteomes" id="UP001190926"/>
    </source>
</evidence>
<gene>
    <name evidence="1" type="ORF">C2S53_010159</name>
</gene>
<organism evidence="1 2">
    <name type="scientific">Perilla frutescens var. hirtella</name>
    <name type="common">Perilla citriodora</name>
    <name type="synonym">Perilla setoyensis</name>
    <dbReference type="NCBI Taxonomy" id="608512"/>
    <lineage>
        <taxon>Eukaryota</taxon>
        <taxon>Viridiplantae</taxon>
        <taxon>Streptophyta</taxon>
        <taxon>Embryophyta</taxon>
        <taxon>Tracheophyta</taxon>
        <taxon>Spermatophyta</taxon>
        <taxon>Magnoliopsida</taxon>
        <taxon>eudicotyledons</taxon>
        <taxon>Gunneridae</taxon>
        <taxon>Pentapetalae</taxon>
        <taxon>asterids</taxon>
        <taxon>lamiids</taxon>
        <taxon>Lamiales</taxon>
        <taxon>Lamiaceae</taxon>
        <taxon>Nepetoideae</taxon>
        <taxon>Elsholtzieae</taxon>
        <taxon>Perilla</taxon>
    </lineage>
</organism>
<dbReference type="Proteomes" id="UP001190926">
    <property type="component" value="Unassembled WGS sequence"/>
</dbReference>
<evidence type="ECO:0000313" key="1">
    <source>
        <dbReference type="EMBL" id="KAH6819776.1"/>
    </source>
</evidence>
<dbReference type="PANTHER" id="PTHR38222">
    <property type="entry name" value="TFIIS N-TERMINAL DOMAIN-CONTAINING PROTEIN"/>
    <property type="match status" value="1"/>
</dbReference>